<evidence type="ECO:0000256" key="6">
    <source>
        <dbReference type="ARBA" id="ARBA00022723"/>
    </source>
</evidence>
<evidence type="ECO:0000256" key="5">
    <source>
        <dbReference type="ARBA" id="ARBA00022485"/>
    </source>
</evidence>
<evidence type="ECO:0000259" key="12">
    <source>
        <dbReference type="SMART" id="SM00986"/>
    </source>
</evidence>
<dbReference type="AlphaFoldDB" id="E0Y0Y7"/>
<dbReference type="InterPro" id="IPR005273">
    <property type="entry name" value="Ura-DNA_glyco_family4"/>
</dbReference>
<dbReference type="Gene3D" id="3.40.470.10">
    <property type="entry name" value="Uracil-DNA glycosylase-like domain"/>
    <property type="match status" value="1"/>
</dbReference>
<sequence length="264" mass="29758">MSDLQDFYDAKSALEWQYEIGVDETISDLPINRYEIQNIPPKLKISAKSNIAHVAVMPDMLSSKETASSVAKMLAEKCNNLSELRDAMGLFEMCSLKKGAKKLVFSDGLSKSRVMVIGESPSREEDIEGKPFVGTEGELVDKMFQAIGLSRDSNEPNEAIYITTAIPWRPPQSRDPNSDEIAMMLPFLKRHIELVNPDFIVLMGNIACSAVLNKVGINKFRGEWTEAFGKQILPMLHPRSLLKDPMRKRDTWNDLLSLKERLKL</sequence>
<evidence type="ECO:0000256" key="11">
    <source>
        <dbReference type="ARBA" id="ARBA00023204"/>
    </source>
</evidence>
<keyword evidence="8" id="KW-0378">Hydrolase</keyword>
<dbReference type="CDD" id="cd10030">
    <property type="entry name" value="UDG-F4_TTUDGA_SPO1dp_like"/>
    <property type="match status" value="1"/>
</dbReference>
<dbReference type="InterPro" id="IPR051536">
    <property type="entry name" value="UDG_Type-4/5"/>
</dbReference>
<evidence type="ECO:0000256" key="8">
    <source>
        <dbReference type="ARBA" id="ARBA00022801"/>
    </source>
</evidence>
<evidence type="ECO:0000256" key="4">
    <source>
        <dbReference type="ARBA" id="ARBA00019403"/>
    </source>
</evidence>
<evidence type="ECO:0000256" key="2">
    <source>
        <dbReference type="ARBA" id="ARBA00006521"/>
    </source>
</evidence>
<dbReference type="GO" id="GO:0046872">
    <property type="term" value="F:metal ion binding"/>
    <property type="evidence" value="ECO:0007669"/>
    <property type="project" value="UniProtKB-KW"/>
</dbReference>
<accession>E0Y0Y7</accession>
<feature type="domain" description="Uracil-DNA glycosylase-like" evidence="12">
    <location>
        <begin position="105"/>
        <end position="256"/>
    </location>
</feature>
<dbReference type="EMBL" id="GU474940">
    <property type="protein sequence ID" value="ADI20328.1"/>
    <property type="molecule type" value="Genomic_DNA"/>
</dbReference>
<dbReference type="SMART" id="SM00987">
    <property type="entry name" value="UreE_C"/>
    <property type="match status" value="1"/>
</dbReference>
<proteinExistence type="inferred from homology"/>
<protein>
    <recommendedName>
        <fullName evidence="4">Type-4 uracil-DNA glycosylase</fullName>
        <ecNumber evidence="3">3.2.2.27</ecNumber>
    </recommendedName>
</protein>
<dbReference type="SMART" id="SM00986">
    <property type="entry name" value="UDG"/>
    <property type="match status" value="1"/>
</dbReference>
<keyword evidence="10" id="KW-0411">Iron-sulfur</keyword>
<dbReference type="InterPro" id="IPR036895">
    <property type="entry name" value="Uracil-DNA_glycosylase-like_sf"/>
</dbReference>
<dbReference type="SUPFAM" id="SSF52141">
    <property type="entry name" value="Uracil-DNA glycosylase-like"/>
    <property type="match status" value="1"/>
</dbReference>
<evidence type="ECO:0000256" key="1">
    <source>
        <dbReference type="ARBA" id="ARBA00001400"/>
    </source>
</evidence>
<comment type="catalytic activity">
    <reaction evidence="1">
        <text>Hydrolyzes single-stranded DNA or mismatched double-stranded DNA and polynucleotides, releasing free uracil.</text>
        <dbReference type="EC" id="3.2.2.27"/>
    </reaction>
</comment>
<dbReference type="InterPro" id="IPR005122">
    <property type="entry name" value="Uracil-DNA_glycosylase-like"/>
</dbReference>
<reference evidence="13" key="1">
    <citation type="journal article" date="2011" name="Environ. Microbiol.">
        <title>Time-series analyses of Monterey Bay coastal microbial picoplankton using a 'genome proxy' microarray.</title>
        <authorList>
            <person name="Rich V.I."/>
            <person name="Pham V.D."/>
            <person name="Eppley J."/>
            <person name="Shi Y."/>
            <person name="DeLong E.F."/>
        </authorList>
    </citation>
    <scope>NUCLEOTIDE SEQUENCE</scope>
</reference>
<keyword evidence="7" id="KW-0227">DNA damage</keyword>
<name>E0Y0Y7_9PROT</name>
<evidence type="ECO:0000256" key="9">
    <source>
        <dbReference type="ARBA" id="ARBA00023004"/>
    </source>
</evidence>
<dbReference type="PANTHER" id="PTHR33693">
    <property type="entry name" value="TYPE-5 URACIL-DNA GLYCOSYLASE"/>
    <property type="match status" value="1"/>
</dbReference>
<dbReference type="NCBIfam" id="TIGR00758">
    <property type="entry name" value="UDG_fam4"/>
    <property type="match status" value="1"/>
</dbReference>
<evidence type="ECO:0000313" key="13">
    <source>
        <dbReference type="EMBL" id="ADI20328.1"/>
    </source>
</evidence>
<dbReference type="Pfam" id="PF03167">
    <property type="entry name" value="UDG"/>
    <property type="match status" value="1"/>
</dbReference>
<dbReference type="GO" id="GO:0006281">
    <property type="term" value="P:DNA repair"/>
    <property type="evidence" value="ECO:0007669"/>
    <property type="project" value="UniProtKB-KW"/>
</dbReference>
<dbReference type="GO" id="GO:0004844">
    <property type="term" value="F:uracil DNA N-glycosylase activity"/>
    <property type="evidence" value="ECO:0007669"/>
    <property type="project" value="UniProtKB-EC"/>
</dbReference>
<keyword evidence="9" id="KW-0408">Iron</keyword>
<dbReference type="EC" id="3.2.2.27" evidence="3"/>
<dbReference type="GO" id="GO:0051539">
    <property type="term" value="F:4 iron, 4 sulfur cluster binding"/>
    <property type="evidence" value="ECO:0007669"/>
    <property type="project" value="UniProtKB-KW"/>
</dbReference>
<evidence type="ECO:0000256" key="10">
    <source>
        <dbReference type="ARBA" id="ARBA00023014"/>
    </source>
</evidence>
<comment type="similarity">
    <text evidence="2">Belongs to the uracil-DNA glycosylase (UDG) superfamily. Type 4 (UDGa) family.</text>
</comment>
<evidence type="ECO:0000256" key="3">
    <source>
        <dbReference type="ARBA" id="ARBA00012030"/>
    </source>
</evidence>
<keyword evidence="5" id="KW-0004">4Fe-4S</keyword>
<keyword evidence="6" id="KW-0479">Metal-binding</keyword>
<organism evidence="13">
    <name type="scientific">uncultured alpha proteobacterium EB080_L27A02</name>
    <dbReference type="NCBI Taxonomy" id="710796"/>
    <lineage>
        <taxon>Bacteria</taxon>
        <taxon>Pseudomonadati</taxon>
        <taxon>Pseudomonadota</taxon>
        <taxon>Alphaproteobacteria</taxon>
        <taxon>environmental samples</taxon>
    </lineage>
</organism>
<evidence type="ECO:0000256" key="7">
    <source>
        <dbReference type="ARBA" id="ARBA00022763"/>
    </source>
</evidence>
<dbReference type="PANTHER" id="PTHR33693:SF1">
    <property type="entry name" value="TYPE-4 URACIL-DNA GLYCOSYLASE"/>
    <property type="match status" value="1"/>
</dbReference>
<keyword evidence="11" id="KW-0234">DNA repair</keyword>